<evidence type="ECO:0000313" key="2">
    <source>
        <dbReference type="Proteomes" id="UP000694864"/>
    </source>
</evidence>
<dbReference type="Gene3D" id="2.40.70.10">
    <property type="entry name" value="Acid Proteases"/>
    <property type="match status" value="1"/>
</dbReference>
<dbReference type="PANTHER" id="PTHR33067:SF31">
    <property type="entry name" value="RNA-DIRECTED DNA POLYMERASE"/>
    <property type="match status" value="1"/>
</dbReference>
<keyword evidence="2" id="KW-1185">Reference proteome</keyword>
<evidence type="ECO:0000313" key="3">
    <source>
        <dbReference type="RefSeq" id="XP_010451790.1"/>
    </source>
</evidence>
<name>A0ABM0V6T0_CAMSA</name>
<feature type="region of interest" description="Disordered" evidence="1">
    <location>
        <begin position="409"/>
        <end position="433"/>
    </location>
</feature>
<gene>
    <name evidence="3" type="primary">LOC104733968</name>
</gene>
<organism evidence="2 3">
    <name type="scientific">Camelina sativa</name>
    <name type="common">False flax</name>
    <name type="synonym">Myagrum sativum</name>
    <dbReference type="NCBI Taxonomy" id="90675"/>
    <lineage>
        <taxon>Eukaryota</taxon>
        <taxon>Viridiplantae</taxon>
        <taxon>Streptophyta</taxon>
        <taxon>Embryophyta</taxon>
        <taxon>Tracheophyta</taxon>
        <taxon>Spermatophyta</taxon>
        <taxon>Magnoliopsida</taxon>
        <taxon>eudicotyledons</taxon>
        <taxon>Gunneridae</taxon>
        <taxon>Pentapetalae</taxon>
        <taxon>rosids</taxon>
        <taxon>malvids</taxon>
        <taxon>Brassicales</taxon>
        <taxon>Brassicaceae</taxon>
        <taxon>Camelineae</taxon>
        <taxon>Camelina</taxon>
    </lineage>
</organism>
<sequence>MGTFKDYERDYPHHGFAQGNLLSTFYRGLHPKYQLSLDTVSNGDFTTKTIQEGRALIDNLSASSSNTCTDFDRSIRSSNSNAKEIADLKNMMNQLLRNRQHGVNACETINNGNMEPFQEDSYDQEEEVNYVRNYPQQANRFQGKNFGGNNNNFQLRAQFNNNKPPFQTGPAQAPTSKVDANVDIKMQEILVSFQKQLGDINSRMDNIYTELKGKFESISIHVKKLETQVAQTANTVPRQVGVLPAKPEENPKEYCNAISVELASLTVKPSLWHSLCDSGANINVMSRSVAEKLGLREISPSNLSLVFGDSSQKVPDGLVRDLQLVVGDCIVPTDFQILEMEEKNERPLILERPFLATVGAIIDHKSKRTIFANINKKKSYPTISKPKPWLTNSLHEEPMNPSIDKMKQFDHSASTSTNNLLPKPPKPPKPPQISKIKIIVPPELSSESKEQIQKMIRHTKEVLLHAKFLKLPQKDNLLLKLEQIIKISKEPKEH</sequence>
<dbReference type="GeneID" id="104733968"/>
<reference evidence="3" key="2">
    <citation type="submission" date="2025-08" db="UniProtKB">
        <authorList>
            <consortium name="RefSeq"/>
        </authorList>
    </citation>
    <scope>IDENTIFICATION</scope>
    <source>
        <tissue evidence="3">Leaf</tissue>
    </source>
</reference>
<feature type="compositionally biased region" description="Polar residues" evidence="1">
    <location>
        <begin position="411"/>
        <end position="420"/>
    </location>
</feature>
<dbReference type="CDD" id="cd00303">
    <property type="entry name" value="retropepsin_like"/>
    <property type="match status" value="1"/>
</dbReference>
<dbReference type="RefSeq" id="XP_010451790.1">
    <property type="nucleotide sequence ID" value="XM_010453488.1"/>
</dbReference>
<dbReference type="InterPro" id="IPR021109">
    <property type="entry name" value="Peptidase_aspartic_dom_sf"/>
</dbReference>
<evidence type="ECO:0000256" key="1">
    <source>
        <dbReference type="SAM" id="MobiDB-lite"/>
    </source>
</evidence>
<feature type="compositionally biased region" description="Pro residues" evidence="1">
    <location>
        <begin position="422"/>
        <end position="431"/>
    </location>
</feature>
<reference evidence="2" key="1">
    <citation type="journal article" date="2014" name="Nat. Commun.">
        <title>The emerging biofuel crop Camelina sativa retains a highly undifferentiated hexaploid genome structure.</title>
        <authorList>
            <person name="Kagale S."/>
            <person name="Koh C."/>
            <person name="Nixon J."/>
            <person name="Bollina V."/>
            <person name="Clarke W.E."/>
            <person name="Tuteja R."/>
            <person name="Spillane C."/>
            <person name="Robinson S.J."/>
            <person name="Links M.G."/>
            <person name="Clarke C."/>
            <person name="Higgins E.E."/>
            <person name="Huebert T."/>
            <person name="Sharpe A.G."/>
            <person name="Parkin I.A."/>
        </authorList>
    </citation>
    <scope>NUCLEOTIDE SEQUENCE [LARGE SCALE GENOMIC DNA]</scope>
    <source>
        <strain evidence="2">cv. DH55</strain>
    </source>
</reference>
<dbReference type="Proteomes" id="UP000694864">
    <property type="component" value="Chromosome 12"/>
</dbReference>
<protein>
    <submittedName>
        <fullName evidence="3">Uncharacterized protein LOC104733968</fullName>
    </submittedName>
</protein>
<proteinExistence type="predicted"/>
<accession>A0ABM0V6T0</accession>
<dbReference type="PANTHER" id="PTHR33067">
    <property type="entry name" value="RNA-DIRECTED DNA POLYMERASE-RELATED"/>
    <property type="match status" value="1"/>
</dbReference>